<comment type="similarity">
    <text evidence="2 7">Belongs to the DXO/Dom3Z family.</text>
</comment>
<dbReference type="OMA" id="VVTWRGH"/>
<dbReference type="OrthoDB" id="5853397at2759"/>
<feature type="domain" description="RAI1-like" evidence="8">
    <location>
        <begin position="17"/>
        <end position="370"/>
    </location>
</feature>
<dbReference type="EC" id="3.6.1.-" evidence="7"/>
<dbReference type="GO" id="GO:0034353">
    <property type="term" value="F:mRNA 5'-diphosphatase activity"/>
    <property type="evidence" value="ECO:0007669"/>
    <property type="project" value="TreeGrafter"/>
</dbReference>
<dbReference type="GO" id="GO:0005634">
    <property type="term" value="C:nucleus"/>
    <property type="evidence" value="ECO:0007669"/>
    <property type="project" value="UniProtKB-SubCell"/>
</dbReference>
<dbReference type="GO" id="GO:0003723">
    <property type="term" value="F:RNA binding"/>
    <property type="evidence" value="ECO:0007669"/>
    <property type="project" value="UniProtKB-KW"/>
</dbReference>
<keyword evidence="7" id="KW-0539">Nucleus</keyword>
<dbReference type="GeneID" id="54783815"/>
<evidence type="ECO:0000256" key="7">
    <source>
        <dbReference type="RuleBase" id="RU367113"/>
    </source>
</evidence>
<sequence length="384" mass="44525">MVKRLPLDSRAKVSGLKQPKQLFCFARDIDGHYVYDEKEVIDNHLSYYYLPDSWVNHVDLGAGFKQFKQIPEEENLGDFAALLKAVMLYEQATGKKTAVDLITFRGLMTKILMVPFQNDPIDFDIVAFDGQLFMRDNYELALKKRQQEEQQLNQQDPQQADYVRRCQYSGYKFEAVATLPKPWADCSRKLIENRVKKPVNNYEQYISAVKTGIGSTKMLLAGEVDCVYDYVPESGNIVSHFVELKTTSTLDNPRQVGNFEKKFFRTWAQCFLMGVGKIVYGFRDKNFMLRAVETYTTDEVPILLKNNKQVNSMTALKWYGAALEWILKEVDRTDESKAWRLCYDPSTRSFMLDELMDTDNARLRSGELLTPEFIAWRQQLKEGN</sequence>
<evidence type="ECO:0000256" key="2">
    <source>
        <dbReference type="ARBA" id="ARBA00006562"/>
    </source>
</evidence>
<accession>A0A642UEI0</accession>
<keyword evidence="10" id="KW-1185">Reference proteome</keyword>
<keyword evidence="7" id="KW-0479">Metal-binding</keyword>
<dbReference type="InterPro" id="IPR039039">
    <property type="entry name" value="RAI1-like_fam"/>
</dbReference>
<dbReference type="GO" id="GO:0046872">
    <property type="term" value="F:metal ion binding"/>
    <property type="evidence" value="ECO:0007669"/>
    <property type="project" value="UniProtKB-KW"/>
</dbReference>
<comment type="function">
    <text evidence="7">Decapping enzyme for NAD-capped RNAs: specifically hydrolyzes the nicotinamide adenine dinucleotide (NAD) cap from a subset of RNAs by removing the entire NAD moiety from the 5'-end of an NAD-capped RNA.</text>
</comment>
<proteinExistence type="inferred from homology"/>
<evidence type="ECO:0000313" key="10">
    <source>
        <dbReference type="Proteomes" id="UP000449547"/>
    </source>
</evidence>
<dbReference type="VEuPathDB" id="FungiDB:DIURU_005164"/>
<name>A0A642UEI0_DIURU</name>
<keyword evidence="7" id="KW-0378">Hydrolase</keyword>
<dbReference type="GO" id="GO:0000956">
    <property type="term" value="P:nuclear-transcribed mRNA catabolic process"/>
    <property type="evidence" value="ECO:0007669"/>
    <property type="project" value="TreeGrafter"/>
</dbReference>
<dbReference type="AlphaFoldDB" id="A0A642UEI0"/>
<evidence type="ECO:0000256" key="5">
    <source>
        <dbReference type="ARBA" id="ARBA00044692"/>
    </source>
</evidence>
<dbReference type="GO" id="GO:0000166">
    <property type="term" value="F:nucleotide binding"/>
    <property type="evidence" value="ECO:0007669"/>
    <property type="project" value="UniProtKB-KW"/>
</dbReference>
<dbReference type="InterPro" id="IPR013961">
    <property type="entry name" value="RAI1"/>
</dbReference>
<comment type="catalytic activity">
    <reaction evidence="5">
        <text>a 5'-end triphospho-ribonucleoside in mRNA + H2O = a 5'-end phospho-ribonucleoside in mRNA + diphosphate + H(+)</text>
        <dbReference type="Rhea" id="RHEA:78683"/>
        <dbReference type="Rhea" id="RHEA-COMP:15692"/>
        <dbReference type="Rhea" id="RHEA-COMP:17164"/>
        <dbReference type="ChEBI" id="CHEBI:15377"/>
        <dbReference type="ChEBI" id="CHEBI:15378"/>
        <dbReference type="ChEBI" id="CHEBI:33019"/>
        <dbReference type="ChEBI" id="CHEBI:138282"/>
        <dbReference type="ChEBI" id="CHEBI:167618"/>
    </reaction>
    <physiologicalReaction direction="left-to-right" evidence="5">
        <dbReference type="Rhea" id="RHEA:78684"/>
    </physiologicalReaction>
</comment>
<keyword evidence="3 7" id="KW-0540">Nuclease</keyword>
<dbReference type="EMBL" id="SWFT01000155">
    <property type="protein sequence ID" value="KAA8897565.1"/>
    <property type="molecule type" value="Genomic_DNA"/>
</dbReference>
<dbReference type="PANTHER" id="PTHR12395">
    <property type="entry name" value="DOM-3 RELATED"/>
    <property type="match status" value="1"/>
</dbReference>
<dbReference type="Pfam" id="PF08652">
    <property type="entry name" value="RAI1"/>
    <property type="match status" value="1"/>
</dbReference>
<evidence type="ECO:0000256" key="6">
    <source>
        <dbReference type="ARBA" id="ARBA00048124"/>
    </source>
</evidence>
<dbReference type="GO" id="GO:0004518">
    <property type="term" value="F:nuclease activity"/>
    <property type="evidence" value="ECO:0007669"/>
    <property type="project" value="UniProtKB-KW"/>
</dbReference>
<dbReference type="GO" id="GO:0110155">
    <property type="term" value="P:NAD-cap decapping"/>
    <property type="evidence" value="ECO:0007669"/>
    <property type="project" value="TreeGrafter"/>
</dbReference>
<protein>
    <recommendedName>
        <fullName evidence="7">Decapping nuclease</fullName>
        <ecNumber evidence="7">3.6.1.-</ecNumber>
    </recommendedName>
</protein>
<evidence type="ECO:0000256" key="3">
    <source>
        <dbReference type="ARBA" id="ARBA00022722"/>
    </source>
</evidence>
<organism evidence="9 10">
    <name type="scientific">Diutina rugosa</name>
    <name type="common">Yeast</name>
    <name type="synonym">Candida rugosa</name>
    <dbReference type="NCBI Taxonomy" id="5481"/>
    <lineage>
        <taxon>Eukaryota</taxon>
        <taxon>Fungi</taxon>
        <taxon>Dikarya</taxon>
        <taxon>Ascomycota</taxon>
        <taxon>Saccharomycotina</taxon>
        <taxon>Pichiomycetes</taxon>
        <taxon>Debaryomycetaceae</taxon>
        <taxon>Diutina</taxon>
    </lineage>
</organism>
<comment type="cofactor">
    <cofactor evidence="1 7">
        <name>a divalent metal cation</name>
        <dbReference type="ChEBI" id="CHEBI:60240"/>
    </cofactor>
</comment>
<evidence type="ECO:0000313" key="9">
    <source>
        <dbReference type="EMBL" id="KAA8897565.1"/>
    </source>
</evidence>
<evidence type="ECO:0000256" key="1">
    <source>
        <dbReference type="ARBA" id="ARBA00001968"/>
    </source>
</evidence>
<gene>
    <name evidence="9" type="ORF">DIURU_005164</name>
</gene>
<dbReference type="GO" id="GO:0005829">
    <property type="term" value="C:cytosol"/>
    <property type="evidence" value="ECO:0007669"/>
    <property type="project" value="TreeGrafter"/>
</dbReference>
<keyword evidence="7" id="KW-0694">RNA-binding</keyword>
<evidence type="ECO:0000259" key="8">
    <source>
        <dbReference type="Pfam" id="PF08652"/>
    </source>
</evidence>
<reference evidence="9 10" key="1">
    <citation type="submission" date="2019-07" db="EMBL/GenBank/DDBJ databases">
        <title>Genome assembly of two rare yeast pathogens: Diutina rugosa and Trichomonascus ciferrii.</title>
        <authorList>
            <person name="Mixao V."/>
            <person name="Saus E."/>
            <person name="Hansen A."/>
            <person name="Lass-Flor C."/>
            <person name="Gabaldon T."/>
        </authorList>
    </citation>
    <scope>NUCLEOTIDE SEQUENCE [LARGE SCALE GENOMIC DNA]</scope>
    <source>
        <strain evidence="9 10">CBS 613</strain>
    </source>
</reference>
<comment type="catalytic activity">
    <reaction evidence="4">
        <text>a 5'-end (N(7)-methyl 5'-triphosphoguanosine)-ribonucleoside-ribonucleotide in mRNA + H2O = a (N(7)-methyl 5'-triphosphoguanosine)-nucleoside + a 5'-end phospho-ribonucleoside in mRNA + H(+)</text>
        <dbReference type="Rhea" id="RHEA:66928"/>
        <dbReference type="Rhea" id="RHEA-COMP:15692"/>
        <dbReference type="Rhea" id="RHEA-COMP:17313"/>
        <dbReference type="ChEBI" id="CHEBI:15377"/>
        <dbReference type="ChEBI" id="CHEBI:15378"/>
        <dbReference type="ChEBI" id="CHEBI:138282"/>
        <dbReference type="ChEBI" id="CHEBI:172876"/>
        <dbReference type="ChEBI" id="CHEBI:172877"/>
    </reaction>
    <physiologicalReaction direction="left-to-right" evidence="4">
        <dbReference type="Rhea" id="RHEA:66929"/>
    </physiologicalReaction>
</comment>
<keyword evidence="7" id="KW-0547">Nucleotide-binding</keyword>
<evidence type="ECO:0000256" key="4">
    <source>
        <dbReference type="ARBA" id="ARBA00044676"/>
    </source>
</evidence>
<dbReference type="RefSeq" id="XP_034010040.1">
    <property type="nucleotide sequence ID" value="XM_034158116.1"/>
</dbReference>
<comment type="caution">
    <text evidence="9">The sequence shown here is derived from an EMBL/GenBank/DDBJ whole genome shotgun (WGS) entry which is preliminary data.</text>
</comment>
<dbReference type="PANTHER" id="PTHR12395:SF9">
    <property type="entry name" value="DECAPPING AND EXORIBONUCLEASE PROTEIN"/>
    <property type="match status" value="1"/>
</dbReference>
<comment type="subcellular location">
    <subcellularLocation>
        <location evidence="7">Nucleus</location>
    </subcellularLocation>
</comment>
<comment type="catalytic activity">
    <reaction evidence="6">
        <text>a 5'-end NAD(+)-phospho-ribonucleoside in mRNA + H2O = a 5'-end phospho-ribonucleoside in mRNA + NAD(+) + H(+)</text>
        <dbReference type="Rhea" id="RHEA:60880"/>
        <dbReference type="Rhea" id="RHEA-COMP:15692"/>
        <dbReference type="Rhea" id="RHEA-COMP:15698"/>
        <dbReference type="ChEBI" id="CHEBI:15377"/>
        <dbReference type="ChEBI" id="CHEBI:15378"/>
        <dbReference type="ChEBI" id="CHEBI:57540"/>
        <dbReference type="ChEBI" id="CHEBI:138282"/>
        <dbReference type="ChEBI" id="CHEBI:144029"/>
    </reaction>
    <physiologicalReaction direction="left-to-right" evidence="6">
        <dbReference type="Rhea" id="RHEA:60881"/>
    </physiologicalReaction>
</comment>
<dbReference type="Proteomes" id="UP000449547">
    <property type="component" value="Unassembled WGS sequence"/>
</dbReference>